<evidence type="ECO:0000256" key="10">
    <source>
        <dbReference type="ARBA" id="ARBA00024479"/>
    </source>
</evidence>
<evidence type="ECO:0000256" key="2">
    <source>
        <dbReference type="ARBA" id="ARBA00004623"/>
    </source>
</evidence>
<evidence type="ECO:0000256" key="13">
    <source>
        <dbReference type="SAM" id="MobiDB-lite"/>
    </source>
</evidence>
<evidence type="ECO:0000256" key="8">
    <source>
        <dbReference type="ARBA" id="ARBA00023055"/>
    </source>
</evidence>
<evidence type="ECO:0000256" key="5">
    <source>
        <dbReference type="ARBA" id="ARBA00022448"/>
    </source>
</evidence>
<keyword evidence="5" id="KW-0813">Transport</keyword>
<organism evidence="14 15">
    <name type="scientific">Marasmius crinis-equi</name>
    <dbReference type="NCBI Taxonomy" id="585013"/>
    <lineage>
        <taxon>Eukaryota</taxon>
        <taxon>Fungi</taxon>
        <taxon>Dikarya</taxon>
        <taxon>Basidiomycota</taxon>
        <taxon>Agaricomycotina</taxon>
        <taxon>Agaricomycetes</taxon>
        <taxon>Agaricomycetidae</taxon>
        <taxon>Agaricales</taxon>
        <taxon>Marasmiineae</taxon>
        <taxon>Marasmiaceae</taxon>
        <taxon>Marasmius</taxon>
    </lineage>
</organism>
<name>A0ABR3G128_9AGAR</name>
<keyword evidence="7" id="KW-0072">Autophagy</keyword>
<comment type="catalytic activity">
    <reaction evidence="12">
        <text>a 1,2-diacyl-sn-glycero-3-phosphocholine(in) = a 1,2-diacyl-sn-glycero-3-phosphocholine(out)</text>
        <dbReference type="Rhea" id="RHEA:38571"/>
        <dbReference type="ChEBI" id="CHEBI:57643"/>
    </reaction>
</comment>
<keyword evidence="6" id="KW-0256">Endoplasmic reticulum</keyword>
<dbReference type="PANTHER" id="PTHR13190:SF1">
    <property type="entry name" value="AUTOPHAGY-RELATED 2, ISOFORM A"/>
    <property type="match status" value="1"/>
</dbReference>
<gene>
    <name evidence="14" type="primary">ATG2_1</name>
    <name evidence="14" type="ORF">V5O48_000463</name>
</gene>
<evidence type="ECO:0000313" key="15">
    <source>
        <dbReference type="Proteomes" id="UP001465976"/>
    </source>
</evidence>
<keyword evidence="15" id="KW-1185">Reference proteome</keyword>
<feature type="compositionally biased region" description="Basic residues" evidence="13">
    <location>
        <begin position="608"/>
        <end position="620"/>
    </location>
</feature>
<comment type="similarity">
    <text evidence="3">Belongs to the ATG2 family.</text>
</comment>
<evidence type="ECO:0000256" key="3">
    <source>
        <dbReference type="ARBA" id="ARBA00009714"/>
    </source>
</evidence>
<evidence type="ECO:0000256" key="6">
    <source>
        <dbReference type="ARBA" id="ARBA00022824"/>
    </source>
</evidence>
<keyword evidence="8" id="KW-0445">Lipid transport</keyword>
<protein>
    <recommendedName>
        <fullName evidence="4">Autophagy-related protein 2</fullName>
    </recommendedName>
</protein>
<comment type="catalytic activity">
    <reaction evidence="10">
        <text>a 1,2-diacyl-sn-glycero-3-phospho-L-serine(in) = a 1,2-diacyl-sn-glycero-3-phospho-L-serine(out)</text>
        <dbReference type="Rhea" id="RHEA:38663"/>
        <dbReference type="ChEBI" id="CHEBI:57262"/>
    </reaction>
</comment>
<proteinExistence type="inferred from homology"/>
<dbReference type="InterPro" id="IPR026849">
    <property type="entry name" value="ATG2"/>
</dbReference>
<evidence type="ECO:0000256" key="12">
    <source>
        <dbReference type="ARBA" id="ARBA00024631"/>
    </source>
</evidence>
<feature type="region of interest" description="Disordered" evidence="13">
    <location>
        <begin position="1255"/>
        <end position="1281"/>
    </location>
</feature>
<evidence type="ECO:0000256" key="11">
    <source>
        <dbReference type="ARBA" id="ARBA00024615"/>
    </source>
</evidence>
<feature type="region of interest" description="Disordered" evidence="13">
    <location>
        <begin position="607"/>
        <end position="629"/>
    </location>
</feature>
<accession>A0ABR3G128</accession>
<feature type="compositionally biased region" description="Polar residues" evidence="13">
    <location>
        <begin position="1500"/>
        <end position="1512"/>
    </location>
</feature>
<dbReference type="Proteomes" id="UP001465976">
    <property type="component" value="Unassembled WGS sequence"/>
</dbReference>
<evidence type="ECO:0000256" key="4">
    <source>
        <dbReference type="ARBA" id="ARBA00018070"/>
    </source>
</evidence>
<comment type="catalytic activity">
    <reaction evidence="11">
        <text>a 1,2-diacyl-sn-glycero-3-phosphoethanolamine(in) = a 1,2-diacyl-sn-glycero-3-phosphoethanolamine(out)</text>
        <dbReference type="Rhea" id="RHEA:38895"/>
        <dbReference type="ChEBI" id="CHEBI:64612"/>
    </reaction>
</comment>
<evidence type="ECO:0000313" key="14">
    <source>
        <dbReference type="EMBL" id="KAL0581534.1"/>
    </source>
</evidence>
<feature type="region of interest" description="Disordered" evidence="13">
    <location>
        <begin position="337"/>
        <end position="365"/>
    </location>
</feature>
<keyword evidence="9" id="KW-0472">Membrane</keyword>
<comment type="subcellular location">
    <subcellularLocation>
        <location evidence="1">Endoplasmic reticulum membrane</location>
        <topology evidence="1">Peripheral membrane protein</topology>
    </subcellularLocation>
    <subcellularLocation>
        <location evidence="2">Preautophagosomal structure membrane</location>
        <topology evidence="2">Peripheral membrane protein</topology>
    </subcellularLocation>
</comment>
<evidence type="ECO:0000256" key="9">
    <source>
        <dbReference type="ARBA" id="ARBA00023136"/>
    </source>
</evidence>
<evidence type="ECO:0000256" key="7">
    <source>
        <dbReference type="ARBA" id="ARBA00023006"/>
    </source>
</evidence>
<comment type="caution">
    <text evidence="14">The sequence shown here is derived from an EMBL/GenBank/DDBJ whole genome shotgun (WGS) entry which is preliminary data.</text>
</comment>
<sequence>MFPWLSSWLPSLPSTDYFSLPSSIQGRFISFVLKRSLGHFLKPGQLDPQQIDSQVGSGYIQVNSLELDTRAVNDLLIGLPLALETGSIGSVKARIPWPNPLTAAIGFSLESLHLTFRVQEDHTGTTHVDLAESVASVAETFLHEELDSAEEARLKESFRGESLADLEEHNVPGGINPFLAAPEEVAQTDLDPEGVSLFAVLIERLLARFQCDAKDTRVTIIDSTGNGVTLAVEELRYHTDISEEEEKQGNAGQLGESEGEVRKLAVSGITVNVLRTPRSRPSPPDTGRASPASSDSSIDANAQWAMSQSLAFLPPRSGSPDSTASASMYQSAISTHTPEVSAVSAESIHEGNPESIPSPGGPNEISDTLISFGPEPIVVRLTTPPLRAANTSPSFNIKVSAKVGIIRMAVRAWHIRCLSSLADTFTSHTTPSSSSSSASTESGSTLGSGMQASLDVGGIVVLLLPHARPAGSSHDSALNRFFVHPLAPLALTEGYLRFNVDSISLAASINPSSTKSSTLSLSSTLTIGDFALFAFHPKGTGRGTEPGIVTTPILITDPLLPTQYTSQHVHPGSATGSQDEINMPVFEVLDWTSDKVLHYGTKLSSWRTKQKQMKSPRRRGSAPDSGQADNIAVHVRLRKMMPTTTGVLSPMEVEANLVSSLQIFLDIRWLAVDSGILAFVEEISGAFGAEEETSPATPKQDRVVSERILMRSQALKELDLDLNYLEGEEVPTSPTQRARREGQARKACFPARSKGTESSLHVTLGLPMVRIQVRCPPATGQSLRSGAVVVDVRDMKFVIGEKRTTTKTASFGETPSERRLEGKVLLLVEIGRILASLAPPGTDKATAFLSLGGLARSSEFEESRTDLPDLRPRIAITESKPSRSDIPVTSTLNLDFPSLVATLSKSNVDALQYWADDVSQTLQAAATGSASGDSGSRDTSIIGSRYFVQSRGGSGTASMLSEPKERKGDFVVKTSVHEAFVRILLPRQQEEGSVSRPIDVLASELDVLVEVKPEGKDQTFITLAATDLSAINYTPSHSPITLISLTSPRNLLLLSQPLLKLRFTSLEIPGTTSKESRIRISLCGFTYNFSTDMAWMTDLATFASAPPGAFETVVPSERTSLVAKVMNGSIKVTAPNHPGALVVHMGEVEFTTDLIGNAPTFSFKLAVPSLALLAIDDAGDCVDSEVQSSEGVLFWMKRGHALLTEIAGLKLSFESSKGAPPDTKVIIDQLSLRLHICADTMAAVTAFIDDLVSTFSPPSTDPPPRRRKRPTVISESQEEQASNMMSSIDDLAFKRIPQIGPAPDMIYDDLPTNPDYLDESFGAAAGLRELRDEDLDDFDDSYIGPVTSVEEAQRPGLISKFGGETIRMLRPEGLHTVENYFDHLPPETTDDSASLGETSLQVRIRNSNVNVQLYDGYDWAYTRRTIENEVKEIRKRLAKIRQLVANGQTQETDPEETSAVLFNSVYIGLQQDVNELEPDALVAAIDEELKIDLETASQGSWQTLPAPSSKPASQTTRTTSRRLTRSRGSSIEFQVLGLNATFDQYRPSEQLVSKVFATVENLEILDHIKTSTWKKFLTALRSDSRGNIRETGSSMVRAELRTLRPVVDDPSEESRLRLKILPLRLHVDQDALDFLKKFFAFKDPRVVSVPPDPDEGIYFQLAEVFPVDLKLDYKPRRVDYRALREGRTIELMNFFHFDGAEMTLRHITVSGITGWPRLGELLNDLWTPDVKATQLVEVISGVSPIRSVVNVGSGIADLVLLPISQYKKDGRIVRGVQKGTTAFVKSTATEAIKLGARLATGTQVILEQAEGVLGNEFKHPVTAETLLDRDEFTEEDMDLISKYAEQPMNLKEGVHSAYKSLQQNLNSAAQTILAVPMEVYERSGNEVRALSSLWTVPTTQKDMQGPVRSVIRAVPIAVLRPMIGASEAVSKTLLGLHNTLDPNVHHDHDAKYKHRGN</sequence>
<feature type="region of interest" description="Disordered" evidence="13">
    <location>
        <begin position="427"/>
        <end position="448"/>
    </location>
</feature>
<dbReference type="PANTHER" id="PTHR13190">
    <property type="entry name" value="AUTOPHAGY-RELATED 2, ISOFORM A"/>
    <property type="match status" value="1"/>
</dbReference>
<feature type="region of interest" description="Disordered" evidence="13">
    <location>
        <begin position="1500"/>
        <end position="1525"/>
    </location>
</feature>
<feature type="region of interest" description="Disordered" evidence="13">
    <location>
        <begin position="272"/>
        <end position="298"/>
    </location>
</feature>
<evidence type="ECO:0000256" key="1">
    <source>
        <dbReference type="ARBA" id="ARBA00004406"/>
    </source>
</evidence>
<feature type="compositionally biased region" description="Low complexity" evidence="13">
    <location>
        <begin position="289"/>
        <end position="298"/>
    </location>
</feature>
<reference evidence="14 15" key="1">
    <citation type="submission" date="2024-02" db="EMBL/GenBank/DDBJ databases">
        <title>A draft genome for the cacao thread blight pathogen Marasmius crinis-equi.</title>
        <authorList>
            <person name="Cohen S.P."/>
            <person name="Baruah I.K."/>
            <person name="Amoako-Attah I."/>
            <person name="Bukari Y."/>
            <person name="Meinhardt L.W."/>
            <person name="Bailey B.A."/>
        </authorList>
    </citation>
    <scope>NUCLEOTIDE SEQUENCE [LARGE SCALE GENOMIC DNA]</scope>
    <source>
        <strain evidence="14 15">GH-76</strain>
    </source>
</reference>
<dbReference type="EMBL" id="JBAHYK010000008">
    <property type="protein sequence ID" value="KAL0581534.1"/>
    <property type="molecule type" value="Genomic_DNA"/>
</dbReference>
<dbReference type="Pfam" id="PF13329">
    <property type="entry name" value="ATG2_CAD"/>
    <property type="match status" value="1"/>
</dbReference>